<reference evidence="1" key="2">
    <citation type="journal article" date="2015" name="Fish Shellfish Immunol.">
        <title>Early steps in the European eel (Anguilla anguilla)-Vibrio vulnificus interaction in the gills: Role of the RtxA13 toxin.</title>
        <authorList>
            <person name="Callol A."/>
            <person name="Pajuelo D."/>
            <person name="Ebbesson L."/>
            <person name="Teles M."/>
            <person name="MacKenzie S."/>
            <person name="Amaro C."/>
        </authorList>
    </citation>
    <scope>NUCLEOTIDE SEQUENCE</scope>
</reference>
<organism evidence="1">
    <name type="scientific">Anguilla anguilla</name>
    <name type="common">European freshwater eel</name>
    <name type="synonym">Muraena anguilla</name>
    <dbReference type="NCBI Taxonomy" id="7936"/>
    <lineage>
        <taxon>Eukaryota</taxon>
        <taxon>Metazoa</taxon>
        <taxon>Chordata</taxon>
        <taxon>Craniata</taxon>
        <taxon>Vertebrata</taxon>
        <taxon>Euteleostomi</taxon>
        <taxon>Actinopterygii</taxon>
        <taxon>Neopterygii</taxon>
        <taxon>Teleostei</taxon>
        <taxon>Anguilliformes</taxon>
        <taxon>Anguillidae</taxon>
        <taxon>Anguilla</taxon>
    </lineage>
</organism>
<evidence type="ECO:0000313" key="1">
    <source>
        <dbReference type="EMBL" id="JAH56833.1"/>
    </source>
</evidence>
<reference evidence="1" key="1">
    <citation type="submission" date="2014-11" db="EMBL/GenBank/DDBJ databases">
        <authorList>
            <person name="Amaro Gonzalez C."/>
        </authorList>
    </citation>
    <scope>NUCLEOTIDE SEQUENCE</scope>
</reference>
<proteinExistence type="predicted"/>
<protein>
    <submittedName>
        <fullName evidence="1">Uncharacterized protein</fullName>
    </submittedName>
</protein>
<dbReference type="EMBL" id="GBXM01051744">
    <property type="protein sequence ID" value="JAH56833.1"/>
    <property type="molecule type" value="Transcribed_RNA"/>
</dbReference>
<accession>A0A0E9TVU4</accession>
<name>A0A0E9TVU4_ANGAN</name>
<dbReference type="AlphaFoldDB" id="A0A0E9TVU4"/>
<sequence length="44" mass="5285">MKGVYDLTYFLEKQFFTFYSVFSITYTVTPTDTDFRNTEFCTES</sequence>